<gene>
    <name evidence="2" type="ORF">NPX13_g1326</name>
</gene>
<feature type="region of interest" description="Disordered" evidence="1">
    <location>
        <begin position="235"/>
        <end position="276"/>
    </location>
</feature>
<evidence type="ECO:0000313" key="2">
    <source>
        <dbReference type="EMBL" id="KAJ3579238.1"/>
    </source>
</evidence>
<feature type="region of interest" description="Disordered" evidence="1">
    <location>
        <begin position="13"/>
        <end position="39"/>
    </location>
</feature>
<dbReference type="EMBL" id="JANPWZ010000117">
    <property type="protein sequence ID" value="KAJ3579238.1"/>
    <property type="molecule type" value="Genomic_DNA"/>
</dbReference>
<dbReference type="Proteomes" id="UP001148614">
    <property type="component" value="Unassembled WGS sequence"/>
</dbReference>
<dbReference type="AlphaFoldDB" id="A0A9W8NMX8"/>
<proteinExistence type="predicted"/>
<comment type="caution">
    <text evidence="2">The sequence shown here is derived from an EMBL/GenBank/DDBJ whole genome shotgun (WGS) entry which is preliminary data.</text>
</comment>
<sequence>MVGLVERFRRPKPPVILGSPRRDRAGNQRLASRAQNVPPPVLRNFSYPTNVTNNNLLVPKPTAREERPSTWDQLGEICNFSSNTRPCTRRDRTAGLEDPFFYTTDRTPYRRLVDIDENHNINLTTNESTILGRQALPQKCSLTAKLKRSSLGHHKTSSAFDTPRLLTRSNSLERPMSSSGVPLIDTRLSHLTNDAIKLSVDRRSFARSPIEEFLLDSDKANHLSYNLSDRYIITMDPPSSRSGPNRLSDGSKVPSEGRQCETRASETNRGKGKEGKNKWFSQLKEWISVSEPSTQALKNYKKDTYNKAGIALDDPLAKAKLHLPVTSLPPDAIKPGGRGLEPEEVVIKKAIQRKKAQAGLISQGSQSSTSHYSSTSTVTANTSKVGD</sequence>
<protein>
    <submittedName>
        <fullName evidence="2">Uncharacterized protein</fullName>
    </submittedName>
</protein>
<feature type="region of interest" description="Disordered" evidence="1">
    <location>
        <begin position="357"/>
        <end position="387"/>
    </location>
</feature>
<accession>A0A9W8NMX8</accession>
<keyword evidence="3" id="KW-1185">Reference proteome</keyword>
<feature type="compositionally biased region" description="Basic and acidic residues" evidence="1">
    <location>
        <begin position="258"/>
        <end position="276"/>
    </location>
</feature>
<evidence type="ECO:0000256" key="1">
    <source>
        <dbReference type="SAM" id="MobiDB-lite"/>
    </source>
</evidence>
<feature type="compositionally biased region" description="Low complexity" evidence="1">
    <location>
        <begin position="362"/>
        <end position="379"/>
    </location>
</feature>
<name>A0A9W8NMX8_9PEZI</name>
<evidence type="ECO:0000313" key="3">
    <source>
        <dbReference type="Proteomes" id="UP001148614"/>
    </source>
</evidence>
<dbReference type="VEuPathDB" id="FungiDB:F4678DRAFT_478405"/>
<reference evidence="2" key="1">
    <citation type="submission" date="2022-07" db="EMBL/GenBank/DDBJ databases">
        <title>Genome Sequence of Xylaria arbuscula.</title>
        <authorList>
            <person name="Buettner E."/>
        </authorList>
    </citation>
    <scope>NUCLEOTIDE SEQUENCE</scope>
    <source>
        <strain evidence="2">VT107</strain>
    </source>
</reference>
<organism evidence="2 3">
    <name type="scientific">Xylaria arbuscula</name>
    <dbReference type="NCBI Taxonomy" id="114810"/>
    <lineage>
        <taxon>Eukaryota</taxon>
        <taxon>Fungi</taxon>
        <taxon>Dikarya</taxon>
        <taxon>Ascomycota</taxon>
        <taxon>Pezizomycotina</taxon>
        <taxon>Sordariomycetes</taxon>
        <taxon>Xylariomycetidae</taxon>
        <taxon>Xylariales</taxon>
        <taxon>Xylariaceae</taxon>
        <taxon>Xylaria</taxon>
    </lineage>
</organism>